<feature type="domain" description="DUF6534" evidence="2">
    <location>
        <begin position="65"/>
        <end position="151"/>
    </location>
</feature>
<gene>
    <name evidence="3" type="ORF">HYPSUDRAFT_656476</name>
</gene>
<evidence type="ECO:0000256" key="1">
    <source>
        <dbReference type="SAM" id="Phobius"/>
    </source>
</evidence>
<protein>
    <recommendedName>
        <fullName evidence="2">DUF6534 domain-containing protein</fullName>
    </recommendedName>
</protein>
<keyword evidence="1" id="KW-0812">Transmembrane</keyword>
<feature type="transmembrane region" description="Helical" evidence="1">
    <location>
        <begin position="56"/>
        <end position="81"/>
    </location>
</feature>
<keyword evidence="1" id="KW-0472">Membrane</keyword>
<feature type="transmembrane region" description="Helical" evidence="1">
    <location>
        <begin position="93"/>
        <end position="121"/>
    </location>
</feature>
<dbReference type="OMA" id="INIMWRE"/>
<evidence type="ECO:0000313" key="3">
    <source>
        <dbReference type="EMBL" id="KJA22397.1"/>
    </source>
</evidence>
<keyword evidence="4" id="KW-1185">Reference proteome</keyword>
<name>A0A0D2L666_HYPSF</name>
<accession>A0A0D2L666</accession>
<dbReference type="Pfam" id="PF20152">
    <property type="entry name" value="DUF6534"/>
    <property type="match status" value="1"/>
</dbReference>
<dbReference type="InterPro" id="IPR045339">
    <property type="entry name" value="DUF6534"/>
</dbReference>
<dbReference type="PANTHER" id="PTHR40465">
    <property type="entry name" value="CHROMOSOME 1, WHOLE GENOME SHOTGUN SEQUENCE"/>
    <property type="match status" value="1"/>
</dbReference>
<proteinExistence type="predicted"/>
<keyword evidence="1" id="KW-1133">Transmembrane helix</keyword>
<dbReference type="STRING" id="945553.A0A0D2L666"/>
<dbReference type="Proteomes" id="UP000054270">
    <property type="component" value="Unassembled WGS sequence"/>
</dbReference>
<dbReference type="EMBL" id="KN817550">
    <property type="protein sequence ID" value="KJA22397.1"/>
    <property type="molecule type" value="Genomic_DNA"/>
</dbReference>
<feature type="transmembrane region" description="Helical" evidence="1">
    <location>
        <begin position="127"/>
        <end position="147"/>
    </location>
</feature>
<dbReference type="AlphaFoldDB" id="A0A0D2L666"/>
<sequence>MVLKVFRQTSINIMWRETHFENYSSYCYYCFVHRCILFRMRFCVKRTYSELNEVSFMLYASFGTAVLVDSLIAVSLCILLVRNRTGFKQTDSVVSRLMLFTINTGLLTSIAAVACFVTYAIWPQRFIFMGIYFALSKLYANSLLASLNARNVLRGQSWEDSGVLKSEAMTDIFQVSLAHRTLGSESP</sequence>
<dbReference type="PANTHER" id="PTHR40465:SF1">
    <property type="entry name" value="DUF6534 DOMAIN-CONTAINING PROTEIN"/>
    <property type="match status" value="1"/>
</dbReference>
<evidence type="ECO:0000313" key="4">
    <source>
        <dbReference type="Proteomes" id="UP000054270"/>
    </source>
</evidence>
<organism evidence="3 4">
    <name type="scientific">Hypholoma sublateritium (strain FD-334 SS-4)</name>
    <dbReference type="NCBI Taxonomy" id="945553"/>
    <lineage>
        <taxon>Eukaryota</taxon>
        <taxon>Fungi</taxon>
        <taxon>Dikarya</taxon>
        <taxon>Basidiomycota</taxon>
        <taxon>Agaricomycotina</taxon>
        <taxon>Agaricomycetes</taxon>
        <taxon>Agaricomycetidae</taxon>
        <taxon>Agaricales</taxon>
        <taxon>Agaricineae</taxon>
        <taxon>Strophariaceae</taxon>
        <taxon>Hypholoma</taxon>
    </lineage>
</organism>
<dbReference type="OrthoDB" id="2745105at2759"/>
<evidence type="ECO:0000259" key="2">
    <source>
        <dbReference type="Pfam" id="PF20152"/>
    </source>
</evidence>
<reference evidence="4" key="1">
    <citation type="submission" date="2014-04" db="EMBL/GenBank/DDBJ databases">
        <title>Evolutionary Origins and Diversification of the Mycorrhizal Mutualists.</title>
        <authorList>
            <consortium name="DOE Joint Genome Institute"/>
            <consortium name="Mycorrhizal Genomics Consortium"/>
            <person name="Kohler A."/>
            <person name="Kuo A."/>
            <person name="Nagy L.G."/>
            <person name="Floudas D."/>
            <person name="Copeland A."/>
            <person name="Barry K.W."/>
            <person name="Cichocki N."/>
            <person name="Veneault-Fourrey C."/>
            <person name="LaButti K."/>
            <person name="Lindquist E.A."/>
            <person name="Lipzen A."/>
            <person name="Lundell T."/>
            <person name="Morin E."/>
            <person name="Murat C."/>
            <person name="Riley R."/>
            <person name="Ohm R."/>
            <person name="Sun H."/>
            <person name="Tunlid A."/>
            <person name="Henrissat B."/>
            <person name="Grigoriev I.V."/>
            <person name="Hibbett D.S."/>
            <person name="Martin F."/>
        </authorList>
    </citation>
    <scope>NUCLEOTIDE SEQUENCE [LARGE SCALE GENOMIC DNA]</scope>
    <source>
        <strain evidence="4">FD-334 SS-4</strain>
    </source>
</reference>